<proteinExistence type="predicted"/>
<dbReference type="Proteomes" id="UP000246073">
    <property type="component" value="Unassembled WGS sequence"/>
</dbReference>
<feature type="transmembrane region" description="Helical" evidence="6">
    <location>
        <begin position="115"/>
        <end position="145"/>
    </location>
</feature>
<feature type="transmembrane region" description="Helical" evidence="6">
    <location>
        <begin position="313"/>
        <end position="333"/>
    </location>
</feature>
<dbReference type="NCBIfam" id="NF009036">
    <property type="entry name" value="PRK12369.1"/>
    <property type="match status" value="1"/>
</dbReference>
<evidence type="ECO:0000256" key="4">
    <source>
        <dbReference type="ARBA" id="ARBA00022989"/>
    </source>
</evidence>
<dbReference type="PANTHER" id="PTHR11384:SF59">
    <property type="entry name" value="LYSOSOMAL COBALAMIN TRANSPORTER ABCD4"/>
    <property type="match status" value="1"/>
</dbReference>
<evidence type="ECO:0000313" key="7">
    <source>
        <dbReference type="EMBL" id="SPL64590.1"/>
    </source>
</evidence>
<evidence type="ECO:0000256" key="3">
    <source>
        <dbReference type="ARBA" id="ARBA00022692"/>
    </source>
</evidence>
<dbReference type="GO" id="GO:0015833">
    <property type="term" value="P:peptide transport"/>
    <property type="evidence" value="ECO:0007669"/>
    <property type="project" value="InterPro"/>
</dbReference>
<feature type="transmembrane region" description="Helical" evidence="6">
    <location>
        <begin position="71"/>
        <end position="95"/>
    </location>
</feature>
<dbReference type="Pfam" id="PF05992">
    <property type="entry name" value="SbmA_BacA"/>
    <property type="match status" value="1"/>
</dbReference>
<feature type="transmembrane region" description="Helical" evidence="6">
    <location>
        <begin position="289"/>
        <end position="307"/>
    </location>
</feature>
<feature type="transmembrane region" description="Helical" evidence="6">
    <location>
        <begin position="219"/>
        <end position="244"/>
    </location>
</feature>
<evidence type="ECO:0000256" key="5">
    <source>
        <dbReference type="ARBA" id="ARBA00023136"/>
    </source>
</evidence>
<name>A0A2P9HL87_9HYPH</name>
<keyword evidence="5 6" id="KW-0472">Membrane</keyword>
<evidence type="ECO:0000256" key="1">
    <source>
        <dbReference type="ARBA" id="ARBA00004651"/>
    </source>
</evidence>
<organism evidence="7 8">
    <name type="scientific">Ochrobactrum soli</name>
    <dbReference type="NCBI Taxonomy" id="2448455"/>
    <lineage>
        <taxon>Bacteria</taxon>
        <taxon>Pseudomonadati</taxon>
        <taxon>Pseudomonadota</taxon>
        <taxon>Alphaproteobacteria</taxon>
        <taxon>Hyphomicrobiales</taxon>
        <taxon>Brucellaceae</taxon>
        <taxon>Brucella/Ochrobactrum group</taxon>
        <taxon>Ochrobactrum</taxon>
    </lineage>
</organism>
<dbReference type="EMBL" id="OOFM01000005">
    <property type="protein sequence ID" value="SPL64590.1"/>
    <property type="molecule type" value="Genomic_DNA"/>
</dbReference>
<dbReference type="InterPro" id="IPR050835">
    <property type="entry name" value="ABC_transporter_sub-D"/>
</dbReference>
<dbReference type="GO" id="GO:1904680">
    <property type="term" value="F:peptide transmembrane transporter activity"/>
    <property type="evidence" value="ECO:0007669"/>
    <property type="project" value="InterPro"/>
</dbReference>
<keyword evidence="3 6" id="KW-0812">Transmembrane</keyword>
<dbReference type="PANTHER" id="PTHR11384">
    <property type="entry name" value="ATP-BINDING CASSETTE, SUB-FAMILY D MEMBER"/>
    <property type="match status" value="1"/>
</dbReference>
<feature type="transmembrane region" description="Helical" evidence="6">
    <location>
        <begin position="186"/>
        <end position="207"/>
    </location>
</feature>
<accession>A0A2P9HL87</accession>
<dbReference type="SUPFAM" id="SSF90123">
    <property type="entry name" value="ABC transporter transmembrane region"/>
    <property type="match status" value="1"/>
</dbReference>
<sequence length="393" mass="44922">MFGWYMGGENLGRLFGLPPAAPDAAPIIGASLFWSAPFLWFYIYFAVATFAFYAFWALFSPHPWQRWSILGSALILFTTYFSVQVSVAVNAWYGPFYDMVQKALSTPGSVTAADFYWGMVEFAGIAFIAVTVSVLSLFFVSHYIFRWRTAMNNYYMSHWPRLRHIEGAAQRVQEDTMRFSSTLEQLGVSLVKSVMTLIAFLPVLFTFSEKVNELPIIGAIPHALVWAAILWAAFGTGFLALVGIKLPGLEFNNQRVEAAYRKELVYGEDHEDRAAPVTMQELFRNVRHNYFRLYFHYVYFNVARIFYIQADNIFPTLILIPSIVAGKLTLGLMNQILNVFDQVRGSFQYLVNSWTTIIELLSIYKRLRAFEATIHGEQLPTLDRQNLETPQSV</sequence>
<protein>
    <submittedName>
        <fullName evidence="7">Bacteroid development protein BacA</fullName>
    </submittedName>
</protein>
<evidence type="ECO:0000256" key="6">
    <source>
        <dbReference type="SAM" id="Phobius"/>
    </source>
</evidence>
<keyword evidence="4 6" id="KW-1133">Transmembrane helix</keyword>
<dbReference type="NCBIfam" id="NF008306">
    <property type="entry name" value="PRK11098.1"/>
    <property type="match status" value="1"/>
</dbReference>
<evidence type="ECO:0000256" key="2">
    <source>
        <dbReference type="ARBA" id="ARBA00022448"/>
    </source>
</evidence>
<dbReference type="AlphaFoldDB" id="A0A2P9HL87"/>
<dbReference type="GO" id="GO:0005886">
    <property type="term" value="C:plasma membrane"/>
    <property type="evidence" value="ECO:0007669"/>
    <property type="project" value="UniProtKB-SubCell"/>
</dbReference>
<feature type="transmembrane region" description="Helical" evidence="6">
    <location>
        <begin position="39"/>
        <end position="59"/>
    </location>
</feature>
<reference evidence="8" key="1">
    <citation type="submission" date="2017-12" db="EMBL/GenBank/DDBJ databases">
        <authorList>
            <person name="Diaz M."/>
        </authorList>
    </citation>
    <scope>NUCLEOTIDE SEQUENCE [LARGE SCALE GENOMIC DNA]</scope>
    <source>
        <strain evidence="8">FI11154</strain>
    </source>
</reference>
<dbReference type="InterPro" id="IPR036640">
    <property type="entry name" value="ABC1_TM_sf"/>
</dbReference>
<dbReference type="GO" id="GO:0005524">
    <property type="term" value="F:ATP binding"/>
    <property type="evidence" value="ECO:0007669"/>
    <property type="project" value="InterPro"/>
</dbReference>
<gene>
    <name evidence="7" type="ORF">OHAE_457</name>
</gene>
<keyword evidence="2" id="KW-0813">Transport</keyword>
<dbReference type="InterPro" id="IPR009248">
    <property type="entry name" value="SbmA_BacA"/>
</dbReference>
<comment type="subcellular location">
    <subcellularLocation>
        <location evidence="1">Cell membrane</location>
        <topology evidence="1">Multi-pass membrane protein</topology>
    </subcellularLocation>
</comment>
<evidence type="ECO:0000313" key="8">
    <source>
        <dbReference type="Proteomes" id="UP000246073"/>
    </source>
</evidence>